<protein>
    <submittedName>
        <fullName evidence="4">Tetratricopeptide repeat protein</fullName>
    </submittedName>
</protein>
<dbReference type="InterPro" id="IPR016032">
    <property type="entry name" value="Sig_transdc_resp-reg_C-effctor"/>
</dbReference>
<comment type="caution">
    <text evidence="4">The sequence shown here is derived from an EMBL/GenBank/DDBJ whole genome shotgun (WGS) entry which is preliminary data.</text>
</comment>
<feature type="repeat" description="TPR" evidence="1">
    <location>
        <begin position="101"/>
        <end position="134"/>
    </location>
</feature>
<dbReference type="InterPro" id="IPR011990">
    <property type="entry name" value="TPR-like_helical_dom_sf"/>
</dbReference>
<dbReference type="PROSITE" id="PS51257">
    <property type="entry name" value="PROKAR_LIPOPROTEIN"/>
    <property type="match status" value="1"/>
</dbReference>
<dbReference type="SUPFAM" id="SSF46894">
    <property type="entry name" value="C-terminal effector domain of the bipartite response regulators"/>
    <property type="match status" value="1"/>
</dbReference>
<keyword evidence="3" id="KW-1133">Transmembrane helix</keyword>
<accession>A0A6G1ZF02</accession>
<sequence>MKNVILLFILFCLFFSCKSNNEINLKIKEAEELIRTEQPDSAFALLDGITNPEVLSDKVFAHFCMVSAGLSEQLGEDMPFVPQMERANDYYEKHGSPEDKMNSLLYLGMAYEGETDYEWAMKSYLSAVELAKKAKNYRLVGKLYNKMAKLHDFDDNYEEAKQCHLLSGEYYLKGKDSINYIYSIRDIGRIYMLKEDYDAALRCHQDAYRLALPLNDSLLLSSLTNRLGNNYEKMGNYALAEKFLFQSIAYDEAGSAPTYLTLADLYLYQKKYDKTREYIEKAILSKTAKRPLTSGILYQSYMLEKELGNYSLALDYYECFNHFADSIIEVQSQIDLRKVEKRYKHAEILNRNAVLELRHSRILGVSILLGVLILISVYVYIKKLDREKDELKKKQEDIAKSLQEKEFEVQGLSGKIKGIRKGILENTGTYKKIMQNACSIEEAKKNPLTNEDWLSLYGSLKITYPFFMEGLEKQFPGLTEEERHFCCLLKLGLDNQQLAIFLNIQSTSVDRRRYRIRKKGKLENTQTTLEELIAAL</sequence>
<keyword evidence="3" id="KW-0812">Transmembrane</keyword>
<evidence type="ECO:0000256" key="2">
    <source>
        <dbReference type="SAM" id="Coils"/>
    </source>
</evidence>
<dbReference type="RefSeq" id="WP_010801480.1">
    <property type="nucleotide sequence ID" value="NZ_CAJSYT010000018.1"/>
</dbReference>
<dbReference type="GO" id="GO:0006355">
    <property type="term" value="P:regulation of DNA-templated transcription"/>
    <property type="evidence" value="ECO:0007669"/>
    <property type="project" value="InterPro"/>
</dbReference>
<dbReference type="Pfam" id="PF13181">
    <property type="entry name" value="TPR_8"/>
    <property type="match status" value="1"/>
</dbReference>
<evidence type="ECO:0000256" key="1">
    <source>
        <dbReference type="PROSITE-ProRule" id="PRU00339"/>
    </source>
</evidence>
<dbReference type="PANTHER" id="PTHR10098">
    <property type="entry name" value="RAPSYN-RELATED"/>
    <property type="match status" value="1"/>
</dbReference>
<dbReference type="PROSITE" id="PS50005">
    <property type="entry name" value="TPR"/>
    <property type="match status" value="1"/>
</dbReference>
<gene>
    <name evidence="4" type="ORF">GKE01_13855</name>
</gene>
<dbReference type="SUPFAM" id="SSF48452">
    <property type="entry name" value="TPR-like"/>
    <property type="match status" value="1"/>
</dbReference>
<keyword evidence="1" id="KW-0802">TPR repeat</keyword>
<evidence type="ECO:0000313" key="4">
    <source>
        <dbReference type="EMBL" id="MRY12544.1"/>
    </source>
</evidence>
<dbReference type="GO" id="GO:0003677">
    <property type="term" value="F:DNA binding"/>
    <property type="evidence" value="ECO:0007669"/>
    <property type="project" value="InterPro"/>
</dbReference>
<feature type="coiled-coil region" evidence="2">
    <location>
        <begin position="381"/>
        <end position="408"/>
    </location>
</feature>
<dbReference type="AlphaFoldDB" id="A0A6G1ZF02"/>
<feature type="transmembrane region" description="Helical" evidence="3">
    <location>
        <begin position="362"/>
        <end position="381"/>
    </location>
</feature>
<dbReference type="Gene3D" id="1.25.40.10">
    <property type="entry name" value="Tetratricopeptide repeat domain"/>
    <property type="match status" value="2"/>
</dbReference>
<proteinExistence type="predicted"/>
<dbReference type="EMBL" id="WKLP01000019">
    <property type="protein sequence ID" value="MRY12544.1"/>
    <property type="molecule type" value="Genomic_DNA"/>
</dbReference>
<reference evidence="4" key="1">
    <citation type="journal article" date="2019" name="Nat. Med.">
        <title>A library of human gut bacterial isolates paired with longitudinal multiomics data enables mechanistic microbiome research.</title>
        <authorList>
            <person name="Poyet M."/>
            <person name="Groussin M."/>
            <person name="Gibbons S.M."/>
            <person name="Avila-Pacheco J."/>
            <person name="Jiang X."/>
            <person name="Kearney S.M."/>
            <person name="Perrotta A.R."/>
            <person name="Berdy B."/>
            <person name="Zhao S."/>
            <person name="Lieberman T.D."/>
            <person name="Swanson P.K."/>
            <person name="Smith M."/>
            <person name="Roesemann S."/>
            <person name="Alexander J.E."/>
            <person name="Rich S.A."/>
            <person name="Livny J."/>
            <person name="Vlamakis H."/>
            <person name="Clish C."/>
            <person name="Bullock K."/>
            <person name="Deik A."/>
            <person name="Scott J."/>
            <person name="Pierce K.A."/>
            <person name="Xavier R.J."/>
            <person name="Alm E.J."/>
        </authorList>
    </citation>
    <scope>NUCLEOTIDE SEQUENCE</scope>
    <source>
        <strain evidence="4">BIOML-A4</strain>
    </source>
</reference>
<dbReference type="Pfam" id="PF13424">
    <property type="entry name" value="TPR_12"/>
    <property type="match status" value="1"/>
</dbReference>
<keyword evidence="3" id="KW-0472">Membrane</keyword>
<dbReference type="SMART" id="SM00028">
    <property type="entry name" value="TPR"/>
    <property type="match status" value="4"/>
</dbReference>
<keyword evidence="2" id="KW-0175">Coiled coil</keyword>
<name>A0A6G1ZF02_9BACT</name>
<dbReference type="InterPro" id="IPR019734">
    <property type="entry name" value="TPR_rpt"/>
</dbReference>
<evidence type="ECO:0000256" key="3">
    <source>
        <dbReference type="SAM" id="Phobius"/>
    </source>
</evidence>
<organism evidence="4">
    <name type="scientific">Parabacteroides goldsteinii</name>
    <dbReference type="NCBI Taxonomy" id="328812"/>
    <lineage>
        <taxon>Bacteria</taxon>
        <taxon>Pseudomonadati</taxon>
        <taxon>Bacteroidota</taxon>
        <taxon>Bacteroidia</taxon>
        <taxon>Bacteroidales</taxon>
        <taxon>Tannerellaceae</taxon>
        <taxon>Parabacteroides</taxon>
    </lineage>
</organism>